<keyword evidence="1" id="KW-1185">Reference proteome</keyword>
<gene>
    <name evidence="2" type="primary">LOC120273351</name>
</gene>
<dbReference type="Proteomes" id="UP001515500">
    <property type="component" value="Chromosome 12"/>
</dbReference>
<accession>A0AB40CAX3</accession>
<organism evidence="1 2">
    <name type="scientific">Dioscorea cayennensis subsp. rotundata</name>
    <name type="common">White Guinea yam</name>
    <name type="synonym">Dioscorea rotundata</name>
    <dbReference type="NCBI Taxonomy" id="55577"/>
    <lineage>
        <taxon>Eukaryota</taxon>
        <taxon>Viridiplantae</taxon>
        <taxon>Streptophyta</taxon>
        <taxon>Embryophyta</taxon>
        <taxon>Tracheophyta</taxon>
        <taxon>Spermatophyta</taxon>
        <taxon>Magnoliopsida</taxon>
        <taxon>Liliopsida</taxon>
        <taxon>Dioscoreales</taxon>
        <taxon>Dioscoreaceae</taxon>
        <taxon>Dioscorea</taxon>
    </lineage>
</organism>
<reference evidence="2" key="1">
    <citation type="submission" date="2025-08" db="UniProtKB">
        <authorList>
            <consortium name="RefSeq"/>
        </authorList>
    </citation>
    <scope>IDENTIFICATION</scope>
</reference>
<evidence type="ECO:0000313" key="2">
    <source>
        <dbReference type="RefSeq" id="XP_039135912.1"/>
    </source>
</evidence>
<protein>
    <submittedName>
        <fullName evidence="2">Cytokinin riboside 5'-monophosphate phosphoribohydrolase LOG2-like</fullName>
    </submittedName>
</protein>
<dbReference type="PANTHER" id="PTHR31223">
    <property type="entry name" value="LOG FAMILY PROTEIN YJL055W"/>
    <property type="match status" value="1"/>
</dbReference>
<dbReference type="GO" id="GO:0005634">
    <property type="term" value="C:nucleus"/>
    <property type="evidence" value="ECO:0007669"/>
    <property type="project" value="TreeGrafter"/>
</dbReference>
<dbReference type="Gene3D" id="3.40.50.450">
    <property type="match status" value="1"/>
</dbReference>
<dbReference type="GO" id="GO:0016799">
    <property type="term" value="F:hydrolase activity, hydrolyzing N-glycosyl compounds"/>
    <property type="evidence" value="ECO:0007669"/>
    <property type="project" value="TreeGrafter"/>
</dbReference>
<dbReference type="PANTHER" id="PTHR31223:SF70">
    <property type="entry name" value="LOG FAMILY PROTEIN YJL055W"/>
    <property type="match status" value="1"/>
</dbReference>
<dbReference type="RefSeq" id="XP_039135912.1">
    <property type="nucleotide sequence ID" value="XM_039279978.1"/>
</dbReference>
<dbReference type="GO" id="GO:0005829">
    <property type="term" value="C:cytosol"/>
    <property type="evidence" value="ECO:0007669"/>
    <property type="project" value="TreeGrafter"/>
</dbReference>
<dbReference type="GeneID" id="120273351"/>
<name>A0AB40CAX3_DIOCR</name>
<evidence type="ECO:0000313" key="1">
    <source>
        <dbReference type="Proteomes" id="UP001515500"/>
    </source>
</evidence>
<sequence>MSILSPLEVDPVERNFDLVYGGGSIGLMGLFYQAFHDGGRHVLGAIPKSLMPREVSFRRTHGQELRGLKIRESQDCS</sequence>
<proteinExistence type="predicted"/>
<dbReference type="GO" id="GO:0009691">
    <property type="term" value="P:cytokinin biosynthetic process"/>
    <property type="evidence" value="ECO:0007669"/>
    <property type="project" value="TreeGrafter"/>
</dbReference>
<dbReference type="AlphaFoldDB" id="A0AB40CAX3"/>
<dbReference type="SUPFAM" id="SSF102405">
    <property type="entry name" value="MCP/YpsA-like"/>
    <property type="match status" value="1"/>
</dbReference>